<dbReference type="Gene3D" id="3.40.50.1000">
    <property type="entry name" value="HAD superfamily/HAD-like"/>
    <property type="match status" value="1"/>
</dbReference>
<dbReference type="OrthoDB" id="5431039at2"/>
<reference evidence="1 2" key="1">
    <citation type="submission" date="2017-11" db="EMBL/GenBank/DDBJ databases">
        <title>Understudied soil microbes with underappreciated capabilities: Untangling the Clostridium saccharolyticum group.</title>
        <authorList>
            <person name="Leschine S."/>
        </authorList>
    </citation>
    <scope>NUCLEOTIDE SEQUENCE [LARGE SCALE GENOMIC DNA]</scope>
    <source>
        <strain evidence="1 2">18A</strain>
    </source>
</reference>
<gene>
    <name evidence="1" type="ORF">H171_1250</name>
</gene>
<evidence type="ECO:0000313" key="2">
    <source>
        <dbReference type="Proteomes" id="UP000231092"/>
    </source>
</evidence>
<protein>
    <submittedName>
        <fullName evidence="1">Uncharacterized protein</fullName>
    </submittedName>
</protein>
<comment type="caution">
    <text evidence="1">The sequence shown here is derived from an EMBL/GenBank/DDBJ whole genome shotgun (WGS) entry which is preliminary data.</text>
</comment>
<evidence type="ECO:0000313" key="1">
    <source>
        <dbReference type="EMBL" id="PJJ27774.1"/>
    </source>
</evidence>
<accession>A0A2M8Z2U7</accession>
<proteinExistence type="predicted"/>
<dbReference type="InterPro" id="IPR023214">
    <property type="entry name" value="HAD_sf"/>
</dbReference>
<name>A0A2M8Z2U7_9FIRM</name>
<dbReference type="SUPFAM" id="SSF56784">
    <property type="entry name" value="HAD-like"/>
    <property type="match status" value="1"/>
</dbReference>
<dbReference type="Proteomes" id="UP000231092">
    <property type="component" value="Unassembled WGS sequence"/>
</dbReference>
<dbReference type="RefSeq" id="WP_100304365.1">
    <property type="nucleotide sequence ID" value="NZ_PGET01000001.1"/>
</dbReference>
<organism evidence="1 2">
    <name type="scientific">[Clostridium] celerecrescens 18A</name>
    <dbReference type="NCBI Taxonomy" id="1286362"/>
    <lineage>
        <taxon>Bacteria</taxon>
        <taxon>Bacillati</taxon>
        <taxon>Bacillota</taxon>
        <taxon>Clostridia</taxon>
        <taxon>Lachnospirales</taxon>
        <taxon>Lachnospiraceae</taxon>
        <taxon>Lacrimispora</taxon>
    </lineage>
</organism>
<dbReference type="AlphaFoldDB" id="A0A2M8Z2U7"/>
<dbReference type="InterPro" id="IPR036412">
    <property type="entry name" value="HAD-like_sf"/>
</dbReference>
<dbReference type="EMBL" id="PGET01000001">
    <property type="protein sequence ID" value="PJJ27774.1"/>
    <property type="molecule type" value="Genomic_DNA"/>
</dbReference>
<sequence length="124" mass="14283">MNESRKYTIYAVDFDGTLVESVWPGIGEPNQALINHLIKRRRGGNKVILWTCRCGSRLEEAVSWCRNYDLEFDAVNENLSEMVKLFGNDSRKIFADVYIDDKAKVKAKYRIPYQGGEDDGRTRS</sequence>